<evidence type="ECO:0000259" key="2">
    <source>
        <dbReference type="Pfam" id="PF07510"/>
    </source>
</evidence>
<dbReference type="Proteomes" id="UP001595851">
    <property type="component" value="Unassembled WGS sequence"/>
</dbReference>
<comment type="caution">
    <text evidence="3">The sequence shown here is derived from an EMBL/GenBank/DDBJ whole genome shotgun (WGS) entry which is preliminary data.</text>
</comment>
<keyword evidence="4" id="KW-1185">Reference proteome</keyword>
<feature type="chain" id="PRO_5045652557" evidence="1">
    <location>
        <begin position="30"/>
        <end position="235"/>
    </location>
</feature>
<organism evidence="3 4">
    <name type="scientific">Nonomuraea purpurea</name>
    <dbReference type="NCBI Taxonomy" id="1849276"/>
    <lineage>
        <taxon>Bacteria</taxon>
        <taxon>Bacillati</taxon>
        <taxon>Actinomycetota</taxon>
        <taxon>Actinomycetes</taxon>
        <taxon>Streptosporangiales</taxon>
        <taxon>Streptosporangiaceae</taxon>
        <taxon>Nonomuraea</taxon>
    </lineage>
</organism>
<reference evidence="4" key="1">
    <citation type="journal article" date="2019" name="Int. J. Syst. Evol. Microbiol.">
        <title>The Global Catalogue of Microorganisms (GCM) 10K type strain sequencing project: providing services to taxonomists for standard genome sequencing and annotation.</title>
        <authorList>
            <consortium name="The Broad Institute Genomics Platform"/>
            <consortium name="The Broad Institute Genome Sequencing Center for Infectious Disease"/>
            <person name="Wu L."/>
            <person name="Ma J."/>
        </authorList>
    </citation>
    <scope>NUCLEOTIDE SEQUENCE [LARGE SCALE GENOMIC DNA]</scope>
    <source>
        <strain evidence="4">TBRC 1276</strain>
    </source>
</reference>
<dbReference type="PANTHER" id="PTHR24094">
    <property type="entry name" value="SECRETED PROTEIN"/>
    <property type="match status" value="1"/>
</dbReference>
<gene>
    <name evidence="3" type="ORF">ACFOY2_45855</name>
</gene>
<keyword evidence="1" id="KW-0732">Signal</keyword>
<name>A0ABV8GPI8_9ACTN</name>
<dbReference type="InterPro" id="IPR011089">
    <property type="entry name" value="GmrSD_C"/>
</dbReference>
<evidence type="ECO:0000256" key="1">
    <source>
        <dbReference type="SAM" id="SignalP"/>
    </source>
</evidence>
<protein>
    <submittedName>
        <fullName evidence="3">HNH endonuclease family protein</fullName>
    </submittedName>
</protein>
<dbReference type="RefSeq" id="WP_379534452.1">
    <property type="nucleotide sequence ID" value="NZ_JBHSBI010000036.1"/>
</dbReference>
<sequence length="235" mass="24985">MHLPPRHAALLAGALLVTAAITTAAPATAAAAPSGGAAAAYRVPAAPPPLLHQAVADLPVAAEIRDGYKRTSFKHWVDANGDGCSARYEVLISEAIDAPTVGAQCKLTGGVWYSYYDDTVVDDAAKLDVDHLVPLAEAWDSGASGWDAARREAYANYLDAPEHLVAVTARSNRQKADKDPADWLPIEAVRCRYITEWTAIKRRWGLAADQREKDTLTSIAATCPNAPLPTPPAQP</sequence>
<keyword evidence="3" id="KW-0378">Hydrolase</keyword>
<feature type="domain" description="GmrSD restriction endonucleases C-terminal" evidence="2">
    <location>
        <begin position="114"/>
        <end position="217"/>
    </location>
</feature>
<keyword evidence="3" id="KW-0540">Nuclease</keyword>
<accession>A0ABV8GPI8</accession>
<feature type="signal peptide" evidence="1">
    <location>
        <begin position="1"/>
        <end position="29"/>
    </location>
</feature>
<proteinExistence type="predicted"/>
<evidence type="ECO:0000313" key="4">
    <source>
        <dbReference type="Proteomes" id="UP001595851"/>
    </source>
</evidence>
<evidence type="ECO:0000313" key="3">
    <source>
        <dbReference type="EMBL" id="MFC4014617.1"/>
    </source>
</evidence>
<dbReference type="GO" id="GO:0004519">
    <property type="term" value="F:endonuclease activity"/>
    <property type="evidence" value="ECO:0007669"/>
    <property type="project" value="UniProtKB-KW"/>
</dbReference>
<keyword evidence="3" id="KW-0255">Endonuclease</keyword>
<dbReference type="PANTHER" id="PTHR24094:SF15">
    <property type="entry name" value="AMP-DEPENDENT SYNTHETASE_LIGASE DOMAIN-CONTAINING PROTEIN-RELATED"/>
    <property type="match status" value="1"/>
</dbReference>
<dbReference type="EMBL" id="JBHSBI010000036">
    <property type="protein sequence ID" value="MFC4014617.1"/>
    <property type="molecule type" value="Genomic_DNA"/>
</dbReference>
<dbReference type="Pfam" id="PF07510">
    <property type="entry name" value="GmrSD_C"/>
    <property type="match status" value="1"/>
</dbReference>